<protein>
    <recommendedName>
        <fullName evidence="3">RocC</fullName>
    </recommendedName>
</protein>
<evidence type="ECO:0000313" key="2">
    <source>
        <dbReference type="Proteomes" id="UP000295689"/>
    </source>
</evidence>
<gene>
    <name evidence="1" type="ORF">EV146_101125</name>
</gene>
<dbReference type="RefSeq" id="WP_241993765.1">
    <property type="nucleotide sequence ID" value="NZ_JABUHM010000006.1"/>
</dbReference>
<organism evidence="1 2">
    <name type="scientific">Mesobacillus foraminis</name>
    <dbReference type="NCBI Taxonomy" id="279826"/>
    <lineage>
        <taxon>Bacteria</taxon>
        <taxon>Bacillati</taxon>
        <taxon>Bacillota</taxon>
        <taxon>Bacilli</taxon>
        <taxon>Bacillales</taxon>
        <taxon>Bacillaceae</taxon>
        <taxon>Mesobacillus</taxon>
    </lineage>
</organism>
<dbReference type="Pfam" id="PF08905">
    <property type="entry name" value="DUF1850"/>
    <property type="match status" value="1"/>
</dbReference>
<evidence type="ECO:0008006" key="3">
    <source>
        <dbReference type="Google" id="ProtNLM"/>
    </source>
</evidence>
<proteinExistence type="predicted"/>
<name>A0A4R2BKN8_9BACI</name>
<dbReference type="EMBL" id="SLVV01000001">
    <property type="protein sequence ID" value="TCN27797.1"/>
    <property type="molecule type" value="Genomic_DNA"/>
</dbReference>
<reference evidence="1 2" key="1">
    <citation type="journal article" date="2015" name="Stand. Genomic Sci.">
        <title>Genomic Encyclopedia of Bacterial and Archaeal Type Strains, Phase III: the genomes of soil and plant-associated and newly described type strains.</title>
        <authorList>
            <person name="Whitman W.B."/>
            <person name="Woyke T."/>
            <person name="Klenk H.P."/>
            <person name="Zhou Y."/>
            <person name="Lilburn T.G."/>
            <person name="Beck B.J."/>
            <person name="De Vos P."/>
            <person name="Vandamme P."/>
            <person name="Eisen J.A."/>
            <person name="Garrity G."/>
            <person name="Hugenholtz P."/>
            <person name="Kyrpides N.C."/>
        </authorList>
    </citation>
    <scope>NUCLEOTIDE SEQUENCE [LARGE SCALE GENOMIC DNA]</scope>
    <source>
        <strain evidence="1 2">CV53</strain>
    </source>
</reference>
<evidence type="ECO:0000313" key="1">
    <source>
        <dbReference type="EMBL" id="TCN27797.1"/>
    </source>
</evidence>
<keyword evidence="2" id="KW-1185">Reference proteome</keyword>
<dbReference type="AlphaFoldDB" id="A0A4R2BKN8"/>
<comment type="caution">
    <text evidence="1">The sequence shown here is derived from an EMBL/GenBank/DDBJ whole genome shotgun (WGS) entry which is preliminary data.</text>
</comment>
<sequence length="175" mass="20336">MANKRKKVCISLLLIVFIAIISMFIPYKQSLVFLQTEQNEVLCYLPVAPGDRFKIKYLHSIHLSDVIESYEVTKQQGIRQYELEYEDFAIGMPSEAAEGESFVNENGKYYIKNMRRDFPYFDLRVGKVRANHTLIYKNTSFPLAHAIEPGTRVRVQVRKINMIQELRGVNILDAK</sequence>
<dbReference type="Proteomes" id="UP000295689">
    <property type="component" value="Unassembled WGS sequence"/>
</dbReference>
<dbReference type="InterPro" id="IPR015001">
    <property type="entry name" value="DUF1850"/>
</dbReference>
<accession>A0A4R2BKN8</accession>